<dbReference type="GO" id="GO:0000902">
    <property type="term" value="P:cell morphogenesis"/>
    <property type="evidence" value="ECO:0007669"/>
    <property type="project" value="InterPro"/>
</dbReference>
<accession>A0A9D0Z9P6</accession>
<dbReference type="GO" id="GO:0008360">
    <property type="term" value="P:regulation of cell shape"/>
    <property type="evidence" value="ECO:0007669"/>
    <property type="project" value="UniProtKB-UniRule"/>
</dbReference>
<dbReference type="SUPFAM" id="SSF53067">
    <property type="entry name" value="Actin-like ATPase domain"/>
    <property type="match status" value="2"/>
</dbReference>
<feature type="binding site" evidence="6">
    <location>
        <begin position="157"/>
        <end position="159"/>
    </location>
    <ligand>
        <name>ATP</name>
        <dbReference type="ChEBI" id="CHEBI:30616"/>
    </ligand>
</feature>
<dbReference type="InterPro" id="IPR004753">
    <property type="entry name" value="MreB"/>
</dbReference>
<organism evidence="7 8">
    <name type="scientific">Candidatus Onthenecus intestinigallinarum</name>
    <dbReference type="NCBI Taxonomy" id="2840875"/>
    <lineage>
        <taxon>Bacteria</taxon>
        <taxon>Bacillati</taxon>
        <taxon>Bacillota</taxon>
        <taxon>Clostridia</taxon>
        <taxon>Eubacteriales</taxon>
        <taxon>Candidatus Onthenecus</taxon>
    </lineage>
</organism>
<dbReference type="Pfam" id="PF06723">
    <property type="entry name" value="MreB_Mbl"/>
    <property type="match status" value="1"/>
</dbReference>
<keyword evidence="4 6" id="KW-0133">Cell shape</keyword>
<dbReference type="PRINTS" id="PR01652">
    <property type="entry name" value="SHAPEPROTEIN"/>
</dbReference>
<protein>
    <recommendedName>
        <fullName evidence="6">Cell shape-determining protein MreB</fullName>
    </recommendedName>
</protein>
<reference evidence="7" key="2">
    <citation type="journal article" date="2021" name="PeerJ">
        <title>Extensive microbial diversity within the chicken gut microbiome revealed by metagenomics and culture.</title>
        <authorList>
            <person name="Gilroy R."/>
            <person name="Ravi A."/>
            <person name="Getino M."/>
            <person name="Pursley I."/>
            <person name="Horton D.L."/>
            <person name="Alikhan N.F."/>
            <person name="Baker D."/>
            <person name="Gharbi K."/>
            <person name="Hall N."/>
            <person name="Watson M."/>
            <person name="Adriaenssens E.M."/>
            <person name="Foster-Nyarko E."/>
            <person name="Jarju S."/>
            <person name="Secka A."/>
            <person name="Antonio M."/>
            <person name="Oren A."/>
            <person name="Chaudhuri R.R."/>
            <person name="La Ragione R."/>
            <person name="Hildebrand F."/>
            <person name="Pallen M.J."/>
        </authorList>
    </citation>
    <scope>NUCLEOTIDE SEQUENCE</scope>
    <source>
        <strain evidence="7">ChiSxjej2B14-6234</strain>
    </source>
</reference>
<sequence>MFGSDDIAIDLGTATVLCVIRGKGIVLREPAVVAVDRATRNILAVGEDAQRMMGRTPSGILALRPLKEGVIGDYELTEKMLRYFMRKVVGKRTLFRPRTVVCVPGGVTEFERRSMADILLDAGARKAQLVDEPLAAAVGAGLDVTQAYGTMVLDVGGGTADLAVLSLGRVIVGNTIKIAGDRFDEAITRYVRRKHNLMIGERTAEELKITIGAAMTRGDTLTMEATGRSLITGLPKTIALGSDEMVEALDEPLQEFIENVHALLERTPPELAADVFERGITMTGGASQLFGLDQYISKYLKVACRVAEDPEGCVALGMARMLEDSDVLGSLIGDGKRR</sequence>
<gene>
    <name evidence="6 7" type="primary">mreB</name>
    <name evidence="7" type="ORF">IAB73_06400</name>
</gene>
<comment type="similarity">
    <text evidence="5 6">Belongs to the FtsA/MreB family.</text>
</comment>
<evidence type="ECO:0000256" key="3">
    <source>
        <dbReference type="ARBA" id="ARBA00022840"/>
    </source>
</evidence>
<keyword evidence="1 6" id="KW-0963">Cytoplasm</keyword>
<dbReference type="Proteomes" id="UP000886887">
    <property type="component" value="Unassembled WGS sequence"/>
</dbReference>
<dbReference type="CDD" id="cd10225">
    <property type="entry name" value="ASKHA_NBD_MreB-like"/>
    <property type="match status" value="1"/>
</dbReference>
<keyword evidence="2 6" id="KW-0547">Nucleotide-binding</keyword>
<evidence type="ECO:0000256" key="2">
    <source>
        <dbReference type="ARBA" id="ARBA00022741"/>
    </source>
</evidence>
<comment type="caution">
    <text evidence="6">Lacks conserved residue(s) required for the propagation of feature annotation.</text>
</comment>
<proteinExistence type="inferred from homology"/>
<dbReference type="HAMAP" id="MF_02207">
    <property type="entry name" value="MreB"/>
    <property type="match status" value="1"/>
</dbReference>
<feature type="binding site" evidence="6">
    <location>
        <begin position="205"/>
        <end position="208"/>
    </location>
    <ligand>
        <name>ATP</name>
        <dbReference type="ChEBI" id="CHEBI:30616"/>
    </ligand>
</feature>
<dbReference type="NCBIfam" id="TIGR00904">
    <property type="entry name" value="mreB"/>
    <property type="match status" value="1"/>
</dbReference>
<comment type="subunit">
    <text evidence="6">Forms polymers.</text>
</comment>
<dbReference type="EMBL" id="DVFJ01000020">
    <property type="protein sequence ID" value="HIQ71816.1"/>
    <property type="molecule type" value="Genomic_DNA"/>
</dbReference>
<dbReference type="Gene3D" id="3.30.420.40">
    <property type="match status" value="2"/>
</dbReference>
<evidence type="ECO:0000256" key="1">
    <source>
        <dbReference type="ARBA" id="ARBA00022490"/>
    </source>
</evidence>
<comment type="caution">
    <text evidence="7">The sequence shown here is derived from an EMBL/GenBank/DDBJ whole genome shotgun (WGS) entry which is preliminary data.</text>
</comment>
<dbReference type="GO" id="GO:0005524">
    <property type="term" value="F:ATP binding"/>
    <property type="evidence" value="ECO:0007669"/>
    <property type="project" value="UniProtKB-KW"/>
</dbReference>
<dbReference type="PANTHER" id="PTHR42749">
    <property type="entry name" value="CELL SHAPE-DETERMINING PROTEIN MREB"/>
    <property type="match status" value="1"/>
</dbReference>
<dbReference type="InterPro" id="IPR043129">
    <property type="entry name" value="ATPase_NBD"/>
</dbReference>
<dbReference type="InterPro" id="IPR056546">
    <property type="entry name" value="MreB_MamK-like"/>
</dbReference>
<dbReference type="NCBIfam" id="NF010539">
    <property type="entry name" value="PRK13927.1"/>
    <property type="match status" value="1"/>
</dbReference>
<comment type="function">
    <text evidence="6">Forms membrane-associated dynamic filaments that are essential for cell shape determination. Acts by regulating cell wall synthesis and cell elongation, and thus cell shape. A feedback loop between cell geometry and MreB localization may maintain elongated cell shape by targeting cell wall growth to regions of negative cell wall curvature.</text>
</comment>
<dbReference type="GO" id="GO:0005737">
    <property type="term" value="C:cytoplasm"/>
    <property type="evidence" value="ECO:0007669"/>
    <property type="project" value="UniProtKB-SubCell"/>
</dbReference>
<dbReference type="PANTHER" id="PTHR42749:SF1">
    <property type="entry name" value="CELL SHAPE-DETERMINING PROTEIN MREB"/>
    <property type="match status" value="1"/>
</dbReference>
<name>A0A9D0Z9P6_9FIRM</name>
<evidence type="ECO:0000313" key="8">
    <source>
        <dbReference type="Proteomes" id="UP000886887"/>
    </source>
</evidence>
<comment type="subcellular location">
    <subcellularLocation>
        <location evidence="6">Cytoplasm</location>
    </subcellularLocation>
    <text evidence="6">Membrane-associated.</text>
</comment>
<keyword evidence="3 6" id="KW-0067">ATP-binding</keyword>
<dbReference type="AlphaFoldDB" id="A0A9D0Z9P6"/>
<evidence type="ECO:0000313" key="7">
    <source>
        <dbReference type="EMBL" id="HIQ71816.1"/>
    </source>
</evidence>
<reference evidence="7" key="1">
    <citation type="submission" date="2020-10" db="EMBL/GenBank/DDBJ databases">
        <authorList>
            <person name="Gilroy R."/>
        </authorList>
    </citation>
    <scope>NUCLEOTIDE SEQUENCE</scope>
    <source>
        <strain evidence="7">ChiSxjej2B14-6234</strain>
    </source>
</reference>
<evidence type="ECO:0000256" key="6">
    <source>
        <dbReference type="HAMAP-Rule" id="MF_02207"/>
    </source>
</evidence>
<evidence type="ECO:0000256" key="4">
    <source>
        <dbReference type="ARBA" id="ARBA00022960"/>
    </source>
</evidence>
<evidence type="ECO:0000256" key="5">
    <source>
        <dbReference type="ARBA" id="ARBA00023458"/>
    </source>
</evidence>